<dbReference type="Pfam" id="PF00583">
    <property type="entry name" value="Acetyltransf_1"/>
    <property type="match status" value="1"/>
</dbReference>
<dbReference type="Gene3D" id="3.40.630.30">
    <property type="match status" value="1"/>
</dbReference>
<protein>
    <submittedName>
        <fullName evidence="2">GCN5-related N-acetyltransferase</fullName>
    </submittedName>
</protein>
<dbReference type="InterPro" id="IPR000182">
    <property type="entry name" value="GNAT_dom"/>
</dbReference>
<accession>W0FTV9</accession>
<dbReference type="GO" id="GO:0016747">
    <property type="term" value="F:acyltransferase activity, transferring groups other than amino-acyl groups"/>
    <property type="evidence" value="ECO:0007669"/>
    <property type="project" value="InterPro"/>
</dbReference>
<dbReference type="SUPFAM" id="SSF55729">
    <property type="entry name" value="Acyl-CoA N-acyltransferases (Nat)"/>
    <property type="match status" value="1"/>
</dbReference>
<reference evidence="2" key="1">
    <citation type="journal article" date="2013" name="PLoS ONE">
        <title>Metagenomic insights into the carbohydrate-active enzymes carried by the microorganisms adhering to solid digesta in the rumen of cows.</title>
        <authorList>
            <person name="Wang L."/>
            <person name="Hatem A."/>
            <person name="Catalyurek U.V."/>
            <person name="Morrison M."/>
            <person name="Yu Z."/>
        </authorList>
    </citation>
    <scope>NUCLEOTIDE SEQUENCE</scope>
</reference>
<dbReference type="InterPro" id="IPR016181">
    <property type="entry name" value="Acyl_CoA_acyltransferase"/>
</dbReference>
<name>W0FTV9_9BACT</name>
<dbReference type="CDD" id="cd04301">
    <property type="entry name" value="NAT_SF"/>
    <property type="match status" value="1"/>
</dbReference>
<dbReference type="PANTHER" id="PTHR43233">
    <property type="entry name" value="FAMILY N-ACETYLTRANSFERASE, PUTATIVE (AFU_ORTHOLOGUE AFUA_6G03350)-RELATED"/>
    <property type="match status" value="1"/>
</dbReference>
<dbReference type="InterPro" id="IPR053144">
    <property type="entry name" value="Acetyltransferase_Butenolide"/>
</dbReference>
<feature type="domain" description="N-acetyltransferase" evidence="1">
    <location>
        <begin position="4"/>
        <end position="147"/>
    </location>
</feature>
<proteinExistence type="predicted"/>
<sequence>MNKLIIKHNELTAEEFILLWEAVHWGPGPSLEQTRLAMEHTLFRVSVFDEDQIVAMARVIGDMGLDYYIKDVIVRPEYQKKGIGRLLINEILQFINDHGVEGTEIFVELCAMPDKIPFYEKFGFSANEAQRLRLFHRVESGVIQEAN</sequence>
<evidence type="ECO:0000313" key="2">
    <source>
        <dbReference type="EMBL" id="AHF26377.1"/>
    </source>
</evidence>
<evidence type="ECO:0000259" key="1">
    <source>
        <dbReference type="PROSITE" id="PS51186"/>
    </source>
</evidence>
<dbReference type="AlphaFoldDB" id="W0FTV9"/>
<dbReference type="PANTHER" id="PTHR43233:SF1">
    <property type="entry name" value="FAMILY N-ACETYLTRANSFERASE, PUTATIVE (AFU_ORTHOLOGUE AFUA_6G03350)-RELATED"/>
    <property type="match status" value="1"/>
</dbReference>
<organism evidence="2">
    <name type="scientific">uncultured bacterium Contig1771_n_1784_cl</name>
    <dbReference type="NCBI Taxonomy" id="1393511"/>
    <lineage>
        <taxon>Bacteria</taxon>
        <taxon>environmental samples</taxon>
    </lineage>
</organism>
<dbReference type="PROSITE" id="PS51186">
    <property type="entry name" value="GNAT"/>
    <property type="match status" value="1"/>
</dbReference>
<keyword evidence="2" id="KW-0808">Transferase</keyword>
<dbReference type="EMBL" id="KC246877">
    <property type="protein sequence ID" value="AHF26377.1"/>
    <property type="molecule type" value="Genomic_DNA"/>
</dbReference>